<gene>
    <name evidence="3" type="ORF">PUN28_013757</name>
</gene>
<keyword evidence="2" id="KW-0732">Signal</keyword>
<keyword evidence="4" id="KW-1185">Reference proteome</keyword>
<feature type="compositionally biased region" description="Basic and acidic residues" evidence="1">
    <location>
        <begin position="25"/>
        <end position="41"/>
    </location>
</feature>
<dbReference type="Proteomes" id="UP001430953">
    <property type="component" value="Unassembled WGS sequence"/>
</dbReference>
<reference evidence="3 4" key="1">
    <citation type="submission" date="2023-03" db="EMBL/GenBank/DDBJ databases">
        <title>High recombination rates correlate with genetic variation in Cardiocondyla obscurior ants.</title>
        <authorList>
            <person name="Errbii M."/>
        </authorList>
    </citation>
    <scope>NUCLEOTIDE SEQUENCE [LARGE SCALE GENOMIC DNA]</scope>
    <source>
        <strain evidence="3">Alpha-2009</strain>
        <tissue evidence="3">Whole body</tissue>
    </source>
</reference>
<evidence type="ECO:0000256" key="2">
    <source>
        <dbReference type="SAM" id="SignalP"/>
    </source>
</evidence>
<feature type="chain" id="PRO_5043822645" description="Secreted protein" evidence="2">
    <location>
        <begin position="28"/>
        <end position="139"/>
    </location>
</feature>
<accession>A0AAW2F464</accession>
<feature type="compositionally biased region" description="Basic residues" evidence="1">
    <location>
        <begin position="59"/>
        <end position="70"/>
    </location>
</feature>
<feature type="region of interest" description="Disordered" evidence="1">
    <location>
        <begin position="24"/>
        <end position="103"/>
    </location>
</feature>
<dbReference type="EMBL" id="JADYXP020000014">
    <property type="protein sequence ID" value="KAL0110313.1"/>
    <property type="molecule type" value="Genomic_DNA"/>
</dbReference>
<evidence type="ECO:0000313" key="3">
    <source>
        <dbReference type="EMBL" id="KAL0110313.1"/>
    </source>
</evidence>
<name>A0AAW2F464_9HYME</name>
<proteinExistence type="predicted"/>
<protein>
    <recommendedName>
        <fullName evidence="5">Secreted protein</fullName>
    </recommendedName>
</protein>
<organism evidence="3 4">
    <name type="scientific">Cardiocondyla obscurior</name>
    <dbReference type="NCBI Taxonomy" id="286306"/>
    <lineage>
        <taxon>Eukaryota</taxon>
        <taxon>Metazoa</taxon>
        <taxon>Ecdysozoa</taxon>
        <taxon>Arthropoda</taxon>
        <taxon>Hexapoda</taxon>
        <taxon>Insecta</taxon>
        <taxon>Pterygota</taxon>
        <taxon>Neoptera</taxon>
        <taxon>Endopterygota</taxon>
        <taxon>Hymenoptera</taxon>
        <taxon>Apocrita</taxon>
        <taxon>Aculeata</taxon>
        <taxon>Formicoidea</taxon>
        <taxon>Formicidae</taxon>
        <taxon>Myrmicinae</taxon>
        <taxon>Cardiocondyla</taxon>
    </lineage>
</organism>
<feature type="compositionally biased region" description="Basic residues" evidence="1">
    <location>
        <begin position="42"/>
        <end position="51"/>
    </location>
</feature>
<evidence type="ECO:0000256" key="1">
    <source>
        <dbReference type="SAM" id="MobiDB-lite"/>
    </source>
</evidence>
<evidence type="ECO:0008006" key="5">
    <source>
        <dbReference type="Google" id="ProtNLM"/>
    </source>
</evidence>
<feature type="compositionally biased region" description="Basic and acidic residues" evidence="1">
    <location>
        <begin position="79"/>
        <end position="99"/>
    </location>
</feature>
<comment type="caution">
    <text evidence="3">The sequence shown here is derived from an EMBL/GenBank/DDBJ whole genome shotgun (WGS) entry which is preliminary data.</text>
</comment>
<dbReference type="AlphaFoldDB" id="A0AAW2F464"/>
<evidence type="ECO:0000313" key="4">
    <source>
        <dbReference type="Proteomes" id="UP001430953"/>
    </source>
</evidence>
<feature type="signal peptide" evidence="2">
    <location>
        <begin position="1"/>
        <end position="27"/>
    </location>
</feature>
<sequence>MKARWKRIHLLHVSVLVIAATLGAKRAESNSRERSERDARHRNPRPLRKPGRQIGPGGCKRRNYRRRHARQSSSSSVAHEQRECVKREGTRERANETRGRTAVPRQTFQRLFLFTPGADVRLAHGLRESRRIAAIIHGE</sequence>